<reference evidence="5" key="1">
    <citation type="journal article" date="2019" name="Database">
        <title>The radish genome database (RadishGD): an integrated information resource for radish genomics.</title>
        <authorList>
            <person name="Yu H.J."/>
            <person name="Baek S."/>
            <person name="Lee Y.J."/>
            <person name="Cho A."/>
            <person name="Mun J.H."/>
        </authorList>
    </citation>
    <scope>NUCLEOTIDE SEQUENCE [LARGE SCALE GENOMIC DNA]</scope>
    <source>
        <strain evidence="5">cv. WK10039</strain>
    </source>
</reference>
<dbReference type="GeneID" id="108825625"/>
<dbReference type="GO" id="GO:0008146">
    <property type="term" value="F:sulfotransferase activity"/>
    <property type="evidence" value="ECO:0007669"/>
    <property type="project" value="InterPro"/>
</dbReference>
<dbReference type="OrthoDB" id="205623at2759"/>
<dbReference type="SUPFAM" id="SSF52540">
    <property type="entry name" value="P-loop containing nucleoside triphosphate hydrolases"/>
    <property type="match status" value="1"/>
</dbReference>
<proteinExistence type="inferred from homology"/>
<dbReference type="RefSeq" id="XP_018454454.2">
    <property type="nucleotide sequence ID" value="XM_018598952.2"/>
</dbReference>
<feature type="domain" description="Sulfotransferase" evidence="4">
    <location>
        <begin position="82"/>
        <end position="341"/>
    </location>
</feature>
<dbReference type="Pfam" id="PF00685">
    <property type="entry name" value="Sulfotransfer_1"/>
    <property type="match status" value="1"/>
</dbReference>
<sequence>MFRLKLNHIILYKNLLTNMDLKELPSNVGDNKISEETSILISTLPSHTDFRANKLCNYQGSWYYYNTLQGVLNFQAGFKPQDTDIILASYPKSGTTWLKALTVALMERSKSPSFDHHPLLSDNPHGIVPFLEIDVYHESSSPNLAKFSSLPRLFSTHMPMHAMHENLKDSPCKIVYVCRNVKDTLISWWFFGSAIHKMEPNRSLLESTFKAFCNGTIYYGPIWEHVLSYWRRCLEDPKKVLFMRYEEMKEEPRGQIKRLAEFLGCPFTKEEEDNGLVDEILDFCSLRNLSGLEVNQTKKFNKVDRKNFFRKGEVGDWKNYLTPEMENRLDMIIQEKLQGSGLKF</sequence>
<dbReference type="Proteomes" id="UP000504610">
    <property type="component" value="Chromosome 9"/>
</dbReference>
<gene>
    <name evidence="6" type="primary">LOC108825625</name>
</gene>
<dbReference type="AlphaFoldDB" id="A0A6J0L4P8"/>
<name>A0A6J0L4P8_RAPSA</name>
<dbReference type="KEGG" id="rsz:108825625"/>
<keyword evidence="5" id="KW-1185">Reference proteome</keyword>
<evidence type="ECO:0000259" key="4">
    <source>
        <dbReference type="Pfam" id="PF00685"/>
    </source>
</evidence>
<dbReference type="PANTHER" id="PTHR11783">
    <property type="entry name" value="SULFOTRANSFERASE SULT"/>
    <property type="match status" value="1"/>
</dbReference>
<organism evidence="5 6">
    <name type="scientific">Raphanus sativus</name>
    <name type="common">Radish</name>
    <name type="synonym">Raphanus raphanistrum var. sativus</name>
    <dbReference type="NCBI Taxonomy" id="3726"/>
    <lineage>
        <taxon>Eukaryota</taxon>
        <taxon>Viridiplantae</taxon>
        <taxon>Streptophyta</taxon>
        <taxon>Embryophyta</taxon>
        <taxon>Tracheophyta</taxon>
        <taxon>Spermatophyta</taxon>
        <taxon>Magnoliopsida</taxon>
        <taxon>eudicotyledons</taxon>
        <taxon>Gunneridae</taxon>
        <taxon>Pentapetalae</taxon>
        <taxon>rosids</taxon>
        <taxon>malvids</taxon>
        <taxon>Brassicales</taxon>
        <taxon>Brassicaceae</taxon>
        <taxon>Brassiceae</taxon>
        <taxon>Raphanus</taxon>
    </lineage>
</organism>
<protein>
    <recommendedName>
        <fullName evidence="3">Sulfotransferase</fullName>
        <ecNumber evidence="3">2.8.2.-</ecNumber>
    </recommendedName>
</protein>
<evidence type="ECO:0000256" key="2">
    <source>
        <dbReference type="ARBA" id="ARBA00022679"/>
    </source>
</evidence>
<dbReference type="InterPro" id="IPR027417">
    <property type="entry name" value="P-loop_NTPase"/>
</dbReference>
<evidence type="ECO:0000256" key="3">
    <source>
        <dbReference type="RuleBase" id="RU361155"/>
    </source>
</evidence>
<dbReference type="InterPro" id="IPR000863">
    <property type="entry name" value="Sulfotransferase_dom"/>
</dbReference>
<evidence type="ECO:0000256" key="1">
    <source>
        <dbReference type="ARBA" id="ARBA00005771"/>
    </source>
</evidence>
<reference evidence="6" key="2">
    <citation type="submission" date="2025-08" db="UniProtKB">
        <authorList>
            <consortium name="RefSeq"/>
        </authorList>
    </citation>
    <scope>IDENTIFICATION</scope>
    <source>
        <tissue evidence="6">Leaf</tissue>
    </source>
</reference>
<evidence type="ECO:0000313" key="5">
    <source>
        <dbReference type="Proteomes" id="UP000504610"/>
    </source>
</evidence>
<keyword evidence="2 3" id="KW-0808">Transferase</keyword>
<dbReference type="Gene3D" id="3.40.50.300">
    <property type="entry name" value="P-loop containing nucleotide triphosphate hydrolases"/>
    <property type="match status" value="1"/>
</dbReference>
<comment type="similarity">
    <text evidence="1 3">Belongs to the sulfotransferase 1 family.</text>
</comment>
<dbReference type="EC" id="2.8.2.-" evidence="3"/>
<accession>A0A6J0L4P8</accession>
<evidence type="ECO:0000313" key="6">
    <source>
        <dbReference type="RefSeq" id="XP_018454454.2"/>
    </source>
</evidence>